<dbReference type="EMBL" id="CAADEY010000005">
    <property type="protein sequence ID" value="VFJ43398.1"/>
    <property type="molecule type" value="Genomic_DNA"/>
</dbReference>
<keyword evidence="7 8" id="KW-0482">Metalloprotease</keyword>
<feature type="active site" evidence="8">
    <location>
        <position position="154"/>
    </location>
</feature>
<dbReference type="EC" id="3.4.-.-" evidence="8"/>
<dbReference type="GO" id="GO:0008270">
    <property type="term" value="F:zinc ion binding"/>
    <property type="evidence" value="ECO:0007669"/>
    <property type="project" value="UniProtKB-UniRule"/>
</dbReference>
<dbReference type="GO" id="GO:0004222">
    <property type="term" value="F:metalloendopeptidase activity"/>
    <property type="evidence" value="ECO:0007669"/>
    <property type="project" value="InterPro"/>
</dbReference>
<dbReference type="AlphaFoldDB" id="A0A450SHX0"/>
<evidence type="ECO:0000256" key="5">
    <source>
        <dbReference type="ARBA" id="ARBA00022801"/>
    </source>
</evidence>
<dbReference type="InterPro" id="IPR011990">
    <property type="entry name" value="TPR-like_helical_dom_sf"/>
</dbReference>
<comment type="function">
    <text evidence="8">Functions as both a chaperone and a metalloprotease. Maintains the integrity of the outer membrane by promoting either the assembly or the elimination of outer membrane proteins, depending on their folding state.</text>
</comment>
<protein>
    <recommendedName>
        <fullName evidence="8">Putative beta-barrel assembly-enhancing protease</fullName>
        <ecNumber evidence="8">3.4.-.-</ecNumber>
    </recommendedName>
</protein>
<dbReference type="HAMAP" id="MF_00997">
    <property type="entry name" value="Protease_BepA"/>
    <property type="match status" value="1"/>
</dbReference>
<proteinExistence type="inferred from homology"/>
<dbReference type="Pfam" id="PF14559">
    <property type="entry name" value="TPR_19"/>
    <property type="match status" value="1"/>
</dbReference>
<keyword evidence="5 8" id="KW-0378">Hydrolase</keyword>
<comment type="similarity">
    <text evidence="8">Belongs to the peptidase M48 family. BepA subfamily.</text>
</comment>
<reference evidence="12" key="1">
    <citation type="submission" date="2019-02" db="EMBL/GenBank/DDBJ databases">
        <authorList>
            <person name="Gruber-Vodicka R. H."/>
            <person name="Seah K. B. B."/>
        </authorList>
    </citation>
    <scope>NUCLEOTIDE SEQUENCE</scope>
    <source>
        <strain evidence="11">BECK_DK161</strain>
        <strain evidence="12">BECK_DK47</strain>
    </source>
</reference>
<dbReference type="Pfam" id="PF01435">
    <property type="entry name" value="Peptidase_M48"/>
    <property type="match status" value="1"/>
</dbReference>
<evidence type="ECO:0000259" key="10">
    <source>
        <dbReference type="Pfam" id="PF01435"/>
    </source>
</evidence>
<accession>A0A450SHX0</accession>
<evidence type="ECO:0000256" key="1">
    <source>
        <dbReference type="ARBA" id="ARBA00022670"/>
    </source>
</evidence>
<dbReference type="GO" id="GO:0042597">
    <property type="term" value="C:periplasmic space"/>
    <property type="evidence" value="ECO:0007669"/>
    <property type="project" value="UniProtKB-SubCell"/>
</dbReference>
<dbReference type="InterPro" id="IPR001915">
    <property type="entry name" value="Peptidase_M48"/>
</dbReference>
<evidence type="ECO:0000313" key="12">
    <source>
        <dbReference type="EMBL" id="VFJ52856.1"/>
    </source>
</evidence>
<feature type="signal peptide" evidence="8">
    <location>
        <begin position="1"/>
        <end position="32"/>
    </location>
</feature>
<sequence precursor="true">MPLSNKTRKKTPRKVPLFLSLALTLAAGTSPAGPYSIGEEHTRIRLPDLGDPSGAVLSPLDEQRLGEAFMREVRSRVSLADEPEVVSYLNDLGYRLASHGESAASGGSTNFTFFIVKDSAINAFAVPGGFIGVNAGLILATETESELAAVLAHEIVHVSQHHAARSMALAKTMHPLAMAGMLAAIIVGTQSSQAGQAAITAVAAGSIQKQINFTRANEHEADRLGIGTLFAAGFDPKAMPIFFERLQTAHRYYSEPPEFLSTHPVTVSRIADSRGRAEQYPYRQYTDSPAYHLVRASLAVTMEKDPQKSIRTFEDALKNQKHQNPDGARYGLALASLAAGDWKRARAEINKLRKKEPENVTFQARLAEIELSAGHVQKAIGLYQDALLLYPDNKLLIRGYARALLEGNRPGKVIALLDRRDKKRAQDPDLQELLAKAFFHKGEKIAANAALAEHYYLNGDLDAAIRQMRMALKLPEQDYYQSARIEARLQQFEEEQNLRKD</sequence>
<keyword evidence="4 8" id="KW-0574">Periplasm</keyword>
<feature type="repeat" description="TPR" evidence="9">
    <location>
        <begin position="360"/>
        <end position="393"/>
    </location>
</feature>
<dbReference type="SUPFAM" id="SSF48452">
    <property type="entry name" value="TPR-like"/>
    <property type="match status" value="1"/>
</dbReference>
<evidence type="ECO:0000256" key="4">
    <source>
        <dbReference type="ARBA" id="ARBA00022764"/>
    </source>
</evidence>
<dbReference type="Gene3D" id="3.30.2010.10">
    <property type="entry name" value="Metalloproteases ('zincins'), catalytic domain"/>
    <property type="match status" value="1"/>
</dbReference>
<dbReference type="PROSITE" id="PS50005">
    <property type="entry name" value="TPR"/>
    <property type="match status" value="1"/>
</dbReference>
<feature type="binding site" evidence="8">
    <location>
        <position position="218"/>
    </location>
    <ligand>
        <name>Zn(2+)</name>
        <dbReference type="ChEBI" id="CHEBI:29105"/>
        <note>catalytic</note>
    </ligand>
</feature>
<comment type="cofactor">
    <cofactor evidence="8">
        <name>Zn(2+)</name>
        <dbReference type="ChEBI" id="CHEBI:29105"/>
    </cofactor>
    <text evidence="8">Binds 1 zinc ion per subunit.</text>
</comment>
<evidence type="ECO:0000256" key="8">
    <source>
        <dbReference type="HAMAP-Rule" id="MF_00997"/>
    </source>
</evidence>
<keyword evidence="1 8" id="KW-0645">Protease</keyword>
<evidence type="ECO:0000256" key="6">
    <source>
        <dbReference type="ARBA" id="ARBA00022833"/>
    </source>
</evidence>
<dbReference type="EMBL" id="CAADEX010000040">
    <property type="protein sequence ID" value="VFJ52856.1"/>
    <property type="molecule type" value="Genomic_DNA"/>
</dbReference>
<name>A0A450SHX0_9GAMM</name>
<evidence type="ECO:0000256" key="9">
    <source>
        <dbReference type="PROSITE-ProRule" id="PRU00339"/>
    </source>
</evidence>
<dbReference type="InterPro" id="IPR030873">
    <property type="entry name" value="Protease_BepA"/>
</dbReference>
<evidence type="ECO:0000256" key="3">
    <source>
        <dbReference type="ARBA" id="ARBA00022729"/>
    </source>
</evidence>
<evidence type="ECO:0000256" key="2">
    <source>
        <dbReference type="ARBA" id="ARBA00022723"/>
    </source>
</evidence>
<dbReference type="InterPro" id="IPR019734">
    <property type="entry name" value="TPR_rpt"/>
</dbReference>
<evidence type="ECO:0000313" key="11">
    <source>
        <dbReference type="EMBL" id="VFJ43398.1"/>
    </source>
</evidence>
<dbReference type="SMART" id="SM00028">
    <property type="entry name" value="TPR"/>
    <property type="match status" value="3"/>
</dbReference>
<keyword evidence="9" id="KW-0802">TPR repeat</keyword>
<keyword evidence="2 8" id="KW-0479">Metal-binding</keyword>
<gene>
    <name evidence="12" type="ORF">BECKDK2373B_GA0170837_10402</name>
    <name evidence="11" type="ORF">BECKDK2373C_GA0170839_100545</name>
</gene>
<evidence type="ECO:0000256" key="7">
    <source>
        <dbReference type="ARBA" id="ARBA00023049"/>
    </source>
</evidence>
<organism evidence="12">
    <name type="scientific">Candidatus Kentrum sp. DK</name>
    <dbReference type="NCBI Taxonomy" id="2126562"/>
    <lineage>
        <taxon>Bacteria</taxon>
        <taxon>Pseudomonadati</taxon>
        <taxon>Pseudomonadota</taxon>
        <taxon>Gammaproteobacteria</taxon>
        <taxon>Candidatus Kentrum</taxon>
    </lineage>
</organism>
<dbReference type="GO" id="GO:0016020">
    <property type="term" value="C:membrane"/>
    <property type="evidence" value="ECO:0007669"/>
    <property type="project" value="InterPro"/>
</dbReference>
<feature type="active site" description="Proton donor" evidence="8">
    <location>
        <position position="222"/>
    </location>
</feature>
<comment type="subcellular location">
    <subcellularLocation>
        <location evidence="8">Periplasm</location>
    </subcellularLocation>
</comment>
<feature type="chain" id="PRO_5034662787" description="Putative beta-barrel assembly-enhancing protease" evidence="8">
    <location>
        <begin position="33"/>
        <end position="501"/>
    </location>
</feature>
<keyword evidence="6 8" id="KW-0862">Zinc</keyword>
<dbReference type="InterPro" id="IPR051156">
    <property type="entry name" value="Mito/Outer_Membr_Metalloprot"/>
</dbReference>
<keyword evidence="3 8" id="KW-0732">Signal</keyword>
<dbReference type="Pfam" id="PF13432">
    <property type="entry name" value="TPR_16"/>
    <property type="match status" value="1"/>
</dbReference>
<feature type="domain" description="Peptidase M48" evidence="10">
    <location>
        <begin position="103"/>
        <end position="274"/>
    </location>
</feature>
<dbReference type="Gene3D" id="1.25.40.10">
    <property type="entry name" value="Tetratricopeptide repeat domain"/>
    <property type="match status" value="1"/>
</dbReference>
<dbReference type="GO" id="GO:0051603">
    <property type="term" value="P:proteolysis involved in protein catabolic process"/>
    <property type="evidence" value="ECO:0007669"/>
    <property type="project" value="TreeGrafter"/>
</dbReference>
<feature type="binding site" evidence="8">
    <location>
        <position position="157"/>
    </location>
    <ligand>
        <name>Zn(2+)</name>
        <dbReference type="ChEBI" id="CHEBI:29105"/>
        <note>catalytic</note>
    </ligand>
</feature>
<feature type="binding site" evidence="8">
    <location>
        <position position="153"/>
    </location>
    <ligand>
        <name>Zn(2+)</name>
        <dbReference type="ChEBI" id="CHEBI:29105"/>
        <note>catalytic</note>
    </ligand>
</feature>
<dbReference type="PANTHER" id="PTHR22726:SF1">
    <property type="entry name" value="METALLOENDOPEPTIDASE OMA1, MITOCHONDRIAL"/>
    <property type="match status" value="1"/>
</dbReference>
<dbReference type="PANTHER" id="PTHR22726">
    <property type="entry name" value="METALLOENDOPEPTIDASE OMA1"/>
    <property type="match status" value="1"/>
</dbReference>